<evidence type="ECO:0000256" key="8">
    <source>
        <dbReference type="ARBA" id="ARBA00024477"/>
    </source>
</evidence>
<dbReference type="EC" id="4.3.2.2" evidence="4 11"/>
<dbReference type="SMART" id="SM00998">
    <property type="entry name" value="ADSL_C"/>
    <property type="match status" value="1"/>
</dbReference>
<comment type="pathway">
    <text evidence="1 12">Purine metabolism; IMP biosynthesis via de novo pathway; 5-amino-1-(5-phospho-D-ribosyl)imidazole-4-carboxamide from 5-amino-1-(5-phospho-D-ribosyl)imidazole-4-carboxylate: step 2/2.</text>
</comment>
<dbReference type="SUPFAM" id="SSF48557">
    <property type="entry name" value="L-aspartase-like"/>
    <property type="match status" value="1"/>
</dbReference>
<dbReference type="GO" id="GO:0070626">
    <property type="term" value="F:(S)-2-(5-amino-1-(5-phospho-D-ribosyl)imidazole-4-carboxamido) succinate lyase (fumarate-forming) activity"/>
    <property type="evidence" value="ECO:0007669"/>
    <property type="project" value="TreeGrafter"/>
</dbReference>
<evidence type="ECO:0000256" key="11">
    <source>
        <dbReference type="NCBIfam" id="TIGR00928"/>
    </source>
</evidence>
<evidence type="ECO:0000256" key="6">
    <source>
        <dbReference type="ARBA" id="ARBA00022755"/>
    </source>
</evidence>
<evidence type="ECO:0000256" key="2">
    <source>
        <dbReference type="ARBA" id="ARBA00004734"/>
    </source>
</evidence>
<dbReference type="AlphaFoldDB" id="A0A538SCD5"/>
<dbReference type="Pfam" id="PF10397">
    <property type="entry name" value="ADSL_C"/>
    <property type="match status" value="1"/>
</dbReference>
<sequence>MIERYSRPAMSRAWSDARRLELWLEVELAMTAAREEEGSVPRGTTRRIRESARLDPARMEAIEAEVRHDVIAFLRMLAESIGDDARHVHAGMTSSDLVDTALACQIAEAGTLLREGLESLGAAARVLAERYRRTPMVGRTHGIHAEPTTFGLKCLLWSQEIGRDIARLDAALTGCAVGKFSGAVGNLAHLEARLEVQALARLHLAPEPVANQVVQRDRHAALLCTLAVLGGTLEKIGLEIRHLQRSEVREAEEPFAAGQQGSSAMPHKKNPVRCERVCGLARLLRAYAQAALENQALWHERDISHSSVERVIVPDAFLVADFMAAELEDVLSHLRVHPENMLRNLETGGGLVYSQNVLLALMAAGLPRDQAYRIVQEHALAALEGGGSFADRLRRDPRVTKLLAPERLEACFALEPFLKGVDAVFARAEGPVS</sequence>
<comment type="pathway">
    <text evidence="2 12">Purine metabolism; AMP biosynthesis via de novo pathway; AMP from IMP: step 2/2.</text>
</comment>
<organism evidence="14 15">
    <name type="scientific">Eiseniibacteriota bacterium</name>
    <dbReference type="NCBI Taxonomy" id="2212470"/>
    <lineage>
        <taxon>Bacteria</taxon>
        <taxon>Candidatus Eiseniibacteriota</taxon>
    </lineage>
</organism>
<dbReference type="PANTHER" id="PTHR43172">
    <property type="entry name" value="ADENYLOSUCCINATE LYASE"/>
    <property type="match status" value="1"/>
</dbReference>
<dbReference type="InterPro" id="IPR020557">
    <property type="entry name" value="Fumarate_lyase_CS"/>
</dbReference>
<proteinExistence type="inferred from homology"/>
<dbReference type="NCBIfam" id="TIGR00928">
    <property type="entry name" value="purB"/>
    <property type="match status" value="1"/>
</dbReference>
<dbReference type="Gene3D" id="1.10.40.30">
    <property type="entry name" value="Fumarase/aspartase (C-terminal domain)"/>
    <property type="match status" value="1"/>
</dbReference>
<evidence type="ECO:0000256" key="1">
    <source>
        <dbReference type="ARBA" id="ARBA00004706"/>
    </source>
</evidence>
<keyword evidence="7 12" id="KW-0456">Lyase</keyword>
<accession>A0A538SCD5</accession>
<dbReference type="InterPro" id="IPR022761">
    <property type="entry name" value="Fumarate_lyase_N"/>
</dbReference>
<feature type="domain" description="Adenylosuccinate lyase C-terminal" evidence="13">
    <location>
        <begin position="349"/>
        <end position="429"/>
    </location>
</feature>
<dbReference type="Proteomes" id="UP000317716">
    <property type="component" value="Unassembled WGS sequence"/>
</dbReference>
<evidence type="ECO:0000313" key="14">
    <source>
        <dbReference type="EMBL" id="TMQ49026.1"/>
    </source>
</evidence>
<evidence type="ECO:0000256" key="5">
    <source>
        <dbReference type="ARBA" id="ARBA00017058"/>
    </source>
</evidence>
<dbReference type="Gene3D" id="1.20.200.10">
    <property type="entry name" value="Fumarase/aspartase (Central domain)"/>
    <property type="match status" value="1"/>
</dbReference>
<protein>
    <recommendedName>
        <fullName evidence="5 11">Adenylosuccinate lyase</fullName>
        <shortName evidence="12">ASL</shortName>
        <ecNumber evidence="4 11">4.3.2.2</ecNumber>
    </recommendedName>
    <alternativeName>
        <fullName evidence="9 12">Adenylosuccinase</fullName>
    </alternativeName>
</protein>
<evidence type="ECO:0000259" key="13">
    <source>
        <dbReference type="SMART" id="SM00998"/>
    </source>
</evidence>
<dbReference type="GO" id="GO:0044208">
    <property type="term" value="P:'de novo' AMP biosynthetic process"/>
    <property type="evidence" value="ECO:0007669"/>
    <property type="project" value="UniProtKB-UniPathway"/>
</dbReference>
<comment type="catalytic activity">
    <reaction evidence="10">
        <text>N(6)-(1,2-dicarboxyethyl)-AMP = fumarate + AMP</text>
        <dbReference type="Rhea" id="RHEA:16853"/>
        <dbReference type="ChEBI" id="CHEBI:29806"/>
        <dbReference type="ChEBI" id="CHEBI:57567"/>
        <dbReference type="ChEBI" id="CHEBI:456215"/>
        <dbReference type="EC" id="4.3.2.2"/>
    </reaction>
    <physiologicalReaction direction="left-to-right" evidence="10">
        <dbReference type="Rhea" id="RHEA:16854"/>
    </physiologicalReaction>
</comment>
<evidence type="ECO:0000256" key="3">
    <source>
        <dbReference type="ARBA" id="ARBA00008273"/>
    </source>
</evidence>
<keyword evidence="6 12" id="KW-0658">Purine biosynthesis</keyword>
<dbReference type="InterPro" id="IPR000362">
    <property type="entry name" value="Fumarate_lyase_fam"/>
</dbReference>
<dbReference type="GO" id="GO:0006189">
    <property type="term" value="P:'de novo' IMP biosynthetic process"/>
    <property type="evidence" value="ECO:0007669"/>
    <property type="project" value="UniProtKB-UniPathway"/>
</dbReference>
<dbReference type="PRINTS" id="PR00149">
    <property type="entry name" value="FUMRATELYASE"/>
</dbReference>
<evidence type="ECO:0000313" key="15">
    <source>
        <dbReference type="Proteomes" id="UP000317716"/>
    </source>
</evidence>
<comment type="catalytic activity">
    <reaction evidence="8">
        <text>(2S)-2-[5-amino-1-(5-phospho-beta-D-ribosyl)imidazole-4-carboxamido]succinate = 5-amino-1-(5-phospho-beta-D-ribosyl)imidazole-4-carboxamide + fumarate</text>
        <dbReference type="Rhea" id="RHEA:23920"/>
        <dbReference type="ChEBI" id="CHEBI:29806"/>
        <dbReference type="ChEBI" id="CHEBI:58443"/>
        <dbReference type="ChEBI" id="CHEBI:58475"/>
        <dbReference type="EC" id="4.3.2.2"/>
    </reaction>
    <physiologicalReaction direction="left-to-right" evidence="8">
        <dbReference type="Rhea" id="RHEA:23921"/>
    </physiologicalReaction>
</comment>
<dbReference type="InterPro" id="IPR004769">
    <property type="entry name" value="Pur_lyase"/>
</dbReference>
<evidence type="ECO:0000256" key="9">
    <source>
        <dbReference type="ARBA" id="ARBA00030717"/>
    </source>
</evidence>
<dbReference type="GO" id="GO:0005829">
    <property type="term" value="C:cytosol"/>
    <property type="evidence" value="ECO:0007669"/>
    <property type="project" value="TreeGrafter"/>
</dbReference>
<comment type="similarity">
    <text evidence="3 12">Belongs to the lyase 1 family. Adenylosuccinate lyase subfamily.</text>
</comment>
<dbReference type="CDD" id="cd01360">
    <property type="entry name" value="Adenylsuccinate_lyase_1"/>
    <property type="match status" value="1"/>
</dbReference>
<dbReference type="GO" id="GO:0004018">
    <property type="term" value="F:N6-(1,2-dicarboxyethyl)AMP AMP-lyase (fumarate-forming) activity"/>
    <property type="evidence" value="ECO:0007669"/>
    <property type="project" value="UniProtKB-UniRule"/>
</dbReference>
<name>A0A538SCD5_UNCEI</name>
<dbReference type="InterPro" id="IPR024083">
    <property type="entry name" value="Fumarase/histidase_N"/>
</dbReference>
<reference evidence="14 15" key="1">
    <citation type="journal article" date="2019" name="Nat. Microbiol.">
        <title>Mediterranean grassland soil C-N compound turnover is dependent on rainfall and depth, and is mediated by genomically divergent microorganisms.</title>
        <authorList>
            <person name="Diamond S."/>
            <person name="Andeer P.F."/>
            <person name="Li Z."/>
            <person name="Crits-Christoph A."/>
            <person name="Burstein D."/>
            <person name="Anantharaman K."/>
            <person name="Lane K.R."/>
            <person name="Thomas B.C."/>
            <person name="Pan C."/>
            <person name="Northen T.R."/>
            <person name="Banfield J.F."/>
        </authorList>
    </citation>
    <scope>NUCLEOTIDE SEQUENCE [LARGE SCALE GENOMIC DNA]</scope>
    <source>
        <strain evidence="14">WS_2</strain>
    </source>
</reference>
<dbReference type="PROSITE" id="PS00163">
    <property type="entry name" value="FUMARATE_LYASES"/>
    <property type="match status" value="1"/>
</dbReference>
<dbReference type="EMBL" id="VBOS01000461">
    <property type="protein sequence ID" value="TMQ49026.1"/>
    <property type="molecule type" value="Genomic_DNA"/>
</dbReference>
<dbReference type="PANTHER" id="PTHR43172:SF1">
    <property type="entry name" value="ADENYLOSUCCINATE LYASE"/>
    <property type="match status" value="1"/>
</dbReference>
<dbReference type="FunFam" id="1.20.200.10:FF:000008">
    <property type="entry name" value="Adenylosuccinate lyase"/>
    <property type="match status" value="1"/>
</dbReference>
<gene>
    <name evidence="14" type="ORF">E6K72_12605</name>
</gene>
<evidence type="ECO:0000256" key="4">
    <source>
        <dbReference type="ARBA" id="ARBA00012339"/>
    </source>
</evidence>
<evidence type="ECO:0000256" key="12">
    <source>
        <dbReference type="RuleBase" id="RU361172"/>
    </source>
</evidence>
<dbReference type="Pfam" id="PF00206">
    <property type="entry name" value="Lyase_1"/>
    <property type="match status" value="1"/>
</dbReference>
<dbReference type="Gene3D" id="1.10.275.10">
    <property type="entry name" value="Fumarase/aspartase (N-terminal domain)"/>
    <property type="match status" value="1"/>
</dbReference>
<dbReference type="PRINTS" id="PR00145">
    <property type="entry name" value="ARGSUCLYASE"/>
</dbReference>
<dbReference type="InterPro" id="IPR019468">
    <property type="entry name" value="AdenyloSucc_lyase_C"/>
</dbReference>
<dbReference type="InterPro" id="IPR008948">
    <property type="entry name" value="L-Aspartase-like"/>
</dbReference>
<dbReference type="UniPathway" id="UPA00074">
    <property type="reaction ID" value="UER00132"/>
</dbReference>
<evidence type="ECO:0000256" key="10">
    <source>
        <dbReference type="ARBA" id="ARBA00049115"/>
    </source>
</evidence>
<dbReference type="UniPathway" id="UPA00075">
    <property type="reaction ID" value="UER00336"/>
</dbReference>
<evidence type="ECO:0000256" key="7">
    <source>
        <dbReference type="ARBA" id="ARBA00023239"/>
    </source>
</evidence>
<comment type="caution">
    <text evidence="14">The sequence shown here is derived from an EMBL/GenBank/DDBJ whole genome shotgun (WGS) entry which is preliminary data.</text>
</comment>